<feature type="region of interest" description="Disordered" evidence="1">
    <location>
        <begin position="1"/>
        <end position="28"/>
    </location>
</feature>
<accession>A0A4C1Z8V2</accession>
<gene>
    <name evidence="2" type="ORF">EVAR_66306_1</name>
</gene>
<protein>
    <submittedName>
        <fullName evidence="2">Uncharacterized protein</fullName>
    </submittedName>
</protein>
<organism evidence="2 3">
    <name type="scientific">Eumeta variegata</name>
    <name type="common">Bagworm moth</name>
    <name type="synonym">Eumeta japonica</name>
    <dbReference type="NCBI Taxonomy" id="151549"/>
    <lineage>
        <taxon>Eukaryota</taxon>
        <taxon>Metazoa</taxon>
        <taxon>Ecdysozoa</taxon>
        <taxon>Arthropoda</taxon>
        <taxon>Hexapoda</taxon>
        <taxon>Insecta</taxon>
        <taxon>Pterygota</taxon>
        <taxon>Neoptera</taxon>
        <taxon>Endopterygota</taxon>
        <taxon>Lepidoptera</taxon>
        <taxon>Glossata</taxon>
        <taxon>Ditrysia</taxon>
        <taxon>Tineoidea</taxon>
        <taxon>Psychidae</taxon>
        <taxon>Oiketicinae</taxon>
        <taxon>Eumeta</taxon>
    </lineage>
</organism>
<reference evidence="2 3" key="1">
    <citation type="journal article" date="2019" name="Commun. Biol.">
        <title>The bagworm genome reveals a unique fibroin gene that provides high tensile strength.</title>
        <authorList>
            <person name="Kono N."/>
            <person name="Nakamura H."/>
            <person name="Ohtoshi R."/>
            <person name="Tomita M."/>
            <person name="Numata K."/>
            <person name="Arakawa K."/>
        </authorList>
    </citation>
    <scope>NUCLEOTIDE SEQUENCE [LARGE SCALE GENOMIC DNA]</scope>
</reference>
<dbReference type="Proteomes" id="UP000299102">
    <property type="component" value="Unassembled WGS sequence"/>
</dbReference>
<evidence type="ECO:0000313" key="3">
    <source>
        <dbReference type="Proteomes" id="UP000299102"/>
    </source>
</evidence>
<proteinExistence type="predicted"/>
<evidence type="ECO:0000256" key="1">
    <source>
        <dbReference type="SAM" id="MobiDB-lite"/>
    </source>
</evidence>
<dbReference type="EMBL" id="BGZK01001671">
    <property type="protein sequence ID" value="GBP84318.1"/>
    <property type="molecule type" value="Genomic_DNA"/>
</dbReference>
<dbReference type="AlphaFoldDB" id="A0A4C1Z8V2"/>
<comment type="caution">
    <text evidence="2">The sequence shown here is derived from an EMBL/GenBank/DDBJ whole genome shotgun (WGS) entry which is preliminary data.</text>
</comment>
<keyword evidence="3" id="KW-1185">Reference proteome</keyword>
<evidence type="ECO:0000313" key="2">
    <source>
        <dbReference type="EMBL" id="GBP84318.1"/>
    </source>
</evidence>
<sequence length="71" mass="7774">MKARTKSGCEDELKVSSAAARPTRGSRLTKLDAIKPGGRLTKTPRPADRAPKHCSLLTDERFAFRHAPEVS</sequence>
<name>A0A4C1Z8V2_EUMVA</name>